<dbReference type="Proteomes" id="UP001597211">
    <property type="component" value="Unassembled WGS sequence"/>
</dbReference>
<dbReference type="RefSeq" id="WP_240270603.1">
    <property type="nucleotide sequence ID" value="NZ_JAKSXN010000050.1"/>
</dbReference>
<accession>A0ABW3SF85</accession>
<evidence type="ECO:0000313" key="2">
    <source>
        <dbReference type="Proteomes" id="UP001597211"/>
    </source>
</evidence>
<evidence type="ECO:0000313" key="1">
    <source>
        <dbReference type="EMBL" id="MFD1183471.1"/>
    </source>
</evidence>
<name>A0ABW3SF85_9BACL</name>
<sequence>MPKRLPSGLNAFEPSDTVRREAQNANIEVLDQFINKGKVHRHTGLEGDAPQIGKDGIESGAIERHHLISGNLSKNIAKYSGVDITGGELQGLPTAPYYYSSSGGYNWWRIPRGTGYPQSITIYVEESVVQGVSFEFIPEPNEDKPFNCIVEIGYDDNQYKEVYNGILDGKDRAPYIRFAEPQLTNTVVITFNGLPSNMDLFFSRFAVYSFHSKGIEEEFLDDIRTWGLIARLQGLMVISPNPIIDNGNSVTLGGHIYVLNPLASASFSIVAGTYQLLDNQFLYAKFEYRNENHFGVYPSVGTAQYNTRPQMYGGADNFLILYRFGGKIYLNPIIKAKLQDKNGVPISLQASGHGDELLNALQTSDLFAGTSATFKADKESIVAGGSDKMAVEVHLTDWQGKDLEDASESLIVDLNGLQRTVQVSKGKGSLVVSSDEPGEFLLQTVGLDRNAQLKVVVVDGK</sequence>
<reference evidence="2" key="1">
    <citation type="journal article" date="2019" name="Int. J. Syst. Evol. Microbiol.">
        <title>The Global Catalogue of Microorganisms (GCM) 10K type strain sequencing project: providing services to taxonomists for standard genome sequencing and annotation.</title>
        <authorList>
            <consortium name="The Broad Institute Genomics Platform"/>
            <consortium name="The Broad Institute Genome Sequencing Center for Infectious Disease"/>
            <person name="Wu L."/>
            <person name="Ma J."/>
        </authorList>
    </citation>
    <scope>NUCLEOTIDE SEQUENCE [LARGE SCALE GENOMIC DNA]</scope>
    <source>
        <strain evidence="2">CCUG 48216</strain>
    </source>
</reference>
<gene>
    <name evidence="1" type="ORF">ACFQ2Z_19195</name>
</gene>
<proteinExistence type="predicted"/>
<keyword evidence="2" id="KW-1185">Reference proteome</keyword>
<protein>
    <recommendedName>
        <fullName evidence="3">F5/8 type C domain-containing protein</fullName>
    </recommendedName>
</protein>
<comment type="caution">
    <text evidence="1">The sequence shown here is derived from an EMBL/GenBank/DDBJ whole genome shotgun (WGS) entry which is preliminary data.</text>
</comment>
<organism evidence="1 2">
    <name type="scientific">Paenibacillus timonensis</name>
    <dbReference type="NCBI Taxonomy" id="225915"/>
    <lineage>
        <taxon>Bacteria</taxon>
        <taxon>Bacillati</taxon>
        <taxon>Bacillota</taxon>
        <taxon>Bacilli</taxon>
        <taxon>Bacillales</taxon>
        <taxon>Paenibacillaceae</taxon>
        <taxon>Paenibacillus</taxon>
    </lineage>
</organism>
<evidence type="ECO:0008006" key="3">
    <source>
        <dbReference type="Google" id="ProtNLM"/>
    </source>
</evidence>
<dbReference type="EMBL" id="JBHTKZ010000046">
    <property type="protein sequence ID" value="MFD1183471.1"/>
    <property type="molecule type" value="Genomic_DNA"/>
</dbReference>